<organism evidence="1 2">
    <name type="scientific">Microscilla marina ATCC 23134</name>
    <dbReference type="NCBI Taxonomy" id="313606"/>
    <lineage>
        <taxon>Bacteria</taxon>
        <taxon>Pseudomonadati</taxon>
        <taxon>Bacteroidota</taxon>
        <taxon>Cytophagia</taxon>
        <taxon>Cytophagales</taxon>
        <taxon>Microscillaceae</taxon>
        <taxon>Microscilla</taxon>
    </lineage>
</organism>
<accession>A1ZN62</accession>
<evidence type="ECO:0000313" key="2">
    <source>
        <dbReference type="Proteomes" id="UP000004095"/>
    </source>
</evidence>
<dbReference type="AlphaFoldDB" id="A1ZN62"/>
<comment type="caution">
    <text evidence="1">The sequence shown here is derived from an EMBL/GenBank/DDBJ whole genome shotgun (WGS) entry which is preliminary data.</text>
</comment>
<keyword evidence="2" id="KW-1185">Reference proteome</keyword>
<name>A1ZN62_MICM2</name>
<dbReference type="RefSeq" id="WP_002698443.1">
    <property type="nucleotide sequence ID" value="NZ_AAWS01000017.1"/>
</dbReference>
<dbReference type="EMBL" id="AAWS01000017">
    <property type="protein sequence ID" value="EAY28243.1"/>
    <property type="molecule type" value="Genomic_DNA"/>
</dbReference>
<proteinExistence type="predicted"/>
<dbReference type="Gene3D" id="3.40.630.40">
    <property type="entry name" value="Zn-dependent exopeptidases"/>
    <property type="match status" value="1"/>
</dbReference>
<reference evidence="1 2" key="1">
    <citation type="submission" date="2007-01" db="EMBL/GenBank/DDBJ databases">
        <authorList>
            <person name="Haygood M."/>
            <person name="Podell S."/>
            <person name="Anderson C."/>
            <person name="Hopkinson B."/>
            <person name="Roe K."/>
            <person name="Barbeau K."/>
            <person name="Gaasterland T."/>
            <person name="Ferriera S."/>
            <person name="Johnson J."/>
            <person name="Kravitz S."/>
            <person name="Beeson K."/>
            <person name="Sutton G."/>
            <person name="Rogers Y.-H."/>
            <person name="Friedman R."/>
            <person name="Frazier M."/>
            <person name="Venter J.C."/>
        </authorList>
    </citation>
    <scope>NUCLEOTIDE SEQUENCE [LARGE SCALE GENOMIC DNA]</scope>
    <source>
        <strain evidence="1 2">ATCC 23134</strain>
    </source>
</reference>
<dbReference type="eggNOG" id="COG3741">
    <property type="taxonomic scope" value="Bacteria"/>
</dbReference>
<dbReference type="Pfam" id="PF05013">
    <property type="entry name" value="FGase"/>
    <property type="match status" value="1"/>
</dbReference>
<evidence type="ECO:0000313" key="1">
    <source>
        <dbReference type="EMBL" id="EAY28243.1"/>
    </source>
</evidence>
<gene>
    <name evidence="1" type="ORF">M23134_03504</name>
</gene>
<sequence length="266" mass="29991">MTYQIIAPTAPKVPIVISVPHCGVAFPDDIKSQYVPELIAQPDDTDWFVDRLYDFAPALGITVIKAHYSRWVIDLNRNPESKPLYNDGRVITALTPTTNFLGESLYIGATPDPAEVQRRLEAYYLPYHQKVNDLLDDLQKDFPHVLLYDAHSIRQVVKTIHSNPFPDLLLGSNDEKSAHAALIKVSLEGLAAGDYSLEHNTLFKGGHITRSFGQPSRKRHALQLERSKTLYMNDAETEYAPKRAEKLKEILKPMFNQLITALGNLD</sequence>
<dbReference type="OrthoDB" id="8716700at2"/>
<dbReference type="InterPro" id="IPR007709">
    <property type="entry name" value="N-FG_amidohydro"/>
</dbReference>
<protein>
    <submittedName>
        <fullName evidence="1">N-formylglutamate deformylase</fullName>
    </submittedName>
</protein>
<dbReference type="Proteomes" id="UP000004095">
    <property type="component" value="Unassembled WGS sequence"/>
</dbReference>
<dbReference type="SUPFAM" id="SSF53187">
    <property type="entry name" value="Zn-dependent exopeptidases"/>
    <property type="match status" value="1"/>
</dbReference>